<organism evidence="2 3">
    <name type="scientific">Pseudomonas oryzihabitans</name>
    <dbReference type="NCBI Taxonomy" id="47885"/>
    <lineage>
        <taxon>Bacteria</taxon>
        <taxon>Pseudomonadati</taxon>
        <taxon>Pseudomonadota</taxon>
        <taxon>Gammaproteobacteria</taxon>
        <taxon>Pseudomonadales</taxon>
        <taxon>Pseudomonadaceae</taxon>
        <taxon>Pseudomonas</taxon>
    </lineage>
</organism>
<proteinExistence type="predicted"/>
<dbReference type="EMBL" id="CP013987">
    <property type="protein sequence ID" value="ALZ85286.1"/>
    <property type="molecule type" value="Genomic_DNA"/>
</dbReference>
<accession>A0A0U4W681</accession>
<protein>
    <recommendedName>
        <fullName evidence="1">N-acetyltransferase domain-containing protein</fullName>
    </recommendedName>
</protein>
<dbReference type="KEGG" id="por:APT59_14190"/>
<dbReference type="PROSITE" id="PS51186">
    <property type="entry name" value="GNAT"/>
    <property type="match status" value="1"/>
</dbReference>
<evidence type="ECO:0000259" key="1">
    <source>
        <dbReference type="PROSITE" id="PS51186"/>
    </source>
</evidence>
<evidence type="ECO:0000313" key="3">
    <source>
        <dbReference type="Proteomes" id="UP000064137"/>
    </source>
</evidence>
<dbReference type="GO" id="GO:0016747">
    <property type="term" value="F:acyltransferase activity, transferring groups other than amino-acyl groups"/>
    <property type="evidence" value="ECO:0007669"/>
    <property type="project" value="InterPro"/>
</dbReference>
<name>A0A0U4W681_9PSED</name>
<dbReference type="RefSeq" id="WP_059315451.1">
    <property type="nucleotide sequence ID" value="NZ_CP013987.1"/>
</dbReference>
<gene>
    <name evidence="2" type="ORF">APT59_14190</name>
</gene>
<reference evidence="2 3" key="1">
    <citation type="submission" date="2016-01" db="EMBL/GenBank/DDBJ databases">
        <title>Annotation of Pseudomonas oryzihabitans USDA-ARS-USMARC-56511.</title>
        <authorList>
            <person name="Harhay G.P."/>
            <person name="Harhay D.M."/>
            <person name="Smith T.P.L."/>
            <person name="Bono J.L."/>
            <person name="Heaton M.P."/>
            <person name="Clawson M.L."/>
            <person name="Chitko-Mckown C.G."/>
            <person name="Capik S.F."/>
            <person name="DeDonder K.D."/>
            <person name="Apley M.D."/>
            <person name="Lubbers B.V."/>
            <person name="White B.J."/>
            <person name="Larson R.L."/>
        </authorList>
    </citation>
    <scope>NUCLEOTIDE SEQUENCE [LARGE SCALE GENOMIC DNA]</scope>
    <source>
        <strain evidence="2 3">USDA-ARS-USMARC-56511</strain>
    </source>
</reference>
<dbReference type="Gene3D" id="3.40.630.30">
    <property type="match status" value="1"/>
</dbReference>
<dbReference type="Proteomes" id="UP000064137">
    <property type="component" value="Chromosome"/>
</dbReference>
<dbReference type="Pfam" id="PF00583">
    <property type="entry name" value="Acetyltransf_1"/>
    <property type="match status" value="1"/>
</dbReference>
<dbReference type="InterPro" id="IPR000182">
    <property type="entry name" value="GNAT_dom"/>
</dbReference>
<sequence length="276" mass="31287">MPVNPLRLPASIRANAGLLTQLQLAPDTRLTYGEHEMAIRTPDCPDYYFGNYLLLDQRPTAQQVLAWSAAFEQLLDSPQPLGHRAFVWPEPQGKAPPADLPCGYDYQRLVWMRLAADALQPAPVLPEGLHVRTFQHPTDWQQWRELQAEVTPGAEDPEAHRRYLDYQARRYRSLSDSGLGDWWGVFDGEERLLAYLGLYRLGRLGRFQAVTTRVDWRRRGLCQALLGTVLRHQRHRVDAFVIVAESEHHAQRLYAKAGFAVEGGIGTLLWAGAGRG</sequence>
<dbReference type="AlphaFoldDB" id="A0A0U4W681"/>
<evidence type="ECO:0000313" key="2">
    <source>
        <dbReference type="EMBL" id="ALZ85286.1"/>
    </source>
</evidence>
<feature type="domain" description="N-acetyltransferase" evidence="1">
    <location>
        <begin position="129"/>
        <end position="276"/>
    </location>
</feature>
<dbReference type="SUPFAM" id="SSF55729">
    <property type="entry name" value="Acyl-CoA N-acyltransferases (Nat)"/>
    <property type="match status" value="1"/>
</dbReference>
<dbReference type="OrthoDB" id="9796919at2"/>
<dbReference type="InterPro" id="IPR016181">
    <property type="entry name" value="Acyl_CoA_acyltransferase"/>
</dbReference>